<dbReference type="InterPro" id="IPR013078">
    <property type="entry name" value="His_Pase_superF_clade-1"/>
</dbReference>
<protein>
    <submittedName>
        <fullName evidence="4">Alpha-ribazole phosphatase</fullName>
        <ecNumber evidence="4">3.1.3.73</ecNumber>
    </submittedName>
</protein>
<dbReference type="SMART" id="SM00855">
    <property type="entry name" value="PGAM"/>
    <property type="match status" value="1"/>
</dbReference>
<accession>A0A379F1V9</accession>
<reference evidence="4 5" key="1">
    <citation type="submission" date="2018-06" db="EMBL/GenBank/DDBJ databases">
        <authorList>
            <consortium name="Pathogen Informatics"/>
            <person name="Doyle S."/>
        </authorList>
    </citation>
    <scope>NUCLEOTIDE SEQUENCE [LARGE SCALE GENOMIC DNA]</scope>
    <source>
        <strain evidence="4 5">NCTC13043</strain>
    </source>
</reference>
<dbReference type="GO" id="GO:0005829">
    <property type="term" value="C:cytosol"/>
    <property type="evidence" value="ECO:0007669"/>
    <property type="project" value="TreeGrafter"/>
</dbReference>
<keyword evidence="1 4" id="KW-0378">Hydrolase</keyword>
<dbReference type="GO" id="GO:0043755">
    <property type="term" value="F:alpha-ribazole phosphatase activity"/>
    <property type="evidence" value="ECO:0007669"/>
    <property type="project" value="UniProtKB-EC"/>
</dbReference>
<dbReference type="SUPFAM" id="SSF53254">
    <property type="entry name" value="Phosphoglycerate mutase-like"/>
    <property type="match status" value="1"/>
</dbReference>
<feature type="active site" description="Tele-phosphohistidine intermediate" evidence="2">
    <location>
        <position position="9"/>
    </location>
</feature>
<dbReference type="PROSITE" id="PS00175">
    <property type="entry name" value="PG_MUTASE"/>
    <property type="match status" value="1"/>
</dbReference>
<name>A0A379F1V9_9BACT</name>
<evidence type="ECO:0000313" key="4">
    <source>
        <dbReference type="EMBL" id="SUC12423.1"/>
    </source>
</evidence>
<dbReference type="InterPro" id="IPR029033">
    <property type="entry name" value="His_PPase_superfam"/>
</dbReference>
<dbReference type="AlphaFoldDB" id="A0A379F1V9"/>
<dbReference type="RefSeq" id="WP_115083231.1">
    <property type="nucleotide sequence ID" value="NZ_CALBEW010000036.1"/>
</dbReference>
<dbReference type="InterPro" id="IPR001345">
    <property type="entry name" value="PG/BPGM_mutase_AS"/>
</dbReference>
<dbReference type="OrthoDB" id="9782128at2"/>
<dbReference type="GO" id="GO:0043456">
    <property type="term" value="P:regulation of pentose-phosphate shunt"/>
    <property type="evidence" value="ECO:0007669"/>
    <property type="project" value="TreeGrafter"/>
</dbReference>
<dbReference type="InterPro" id="IPR051695">
    <property type="entry name" value="Phosphoglycerate_Mutase"/>
</dbReference>
<evidence type="ECO:0000256" key="1">
    <source>
        <dbReference type="ARBA" id="ARBA00022801"/>
    </source>
</evidence>
<dbReference type="GO" id="GO:0045820">
    <property type="term" value="P:negative regulation of glycolytic process"/>
    <property type="evidence" value="ECO:0007669"/>
    <property type="project" value="TreeGrafter"/>
</dbReference>
<dbReference type="Proteomes" id="UP000254235">
    <property type="component" value="Unassembled WGS sequence"/>
</dbReference>
<dbReference type="EMBL" id="UGTP01000001">
    <property type="protein sequence ID" value="SUC12423.1"/>
    <property type="molecule type" value="Genomic_DNA"/>
</dbReference>
<evidence type="ECO:0000256" key="3">
    <source>
        <dbReference type="PIRSR" id="PIRSR613078-2"/>
    </source>
</evidence>
<dbReference type="EC" id="3.1.3.73" evidence="4"/>
<evidence type="ECO:0000256" key="2">
    <source>
        <dbReference type="PIRSR" id="PIRSR613078-1"/>
    </source>
</evidence>
<sequence>MTTIYLVRHGETFDNVRHIMQGQTHGQLNENGIKQAQELGKKLVDIHFDAYISSDLQRSFDTCKWIVGERKASQIVCTQLLRERDWGSFTGRYIPELANLNNPSEWPDDIETLDELKQRANHFLDWIKSEYPDKVILAVGHGIINKAIQSVFYDKPMNEIAVMKNADIRILQLI</sequence>
<dbReference type="Gene3D" id="3.40.50.1240">
    <property type="entry name" value="Phosphoglycerate mutase-like"/>
    <property type="match status" value="1"/>
</dbReference>
<dbReference type="PANTHER" id="PTHR46517:SF1">
    <property type="entry name" value="FRUCTOSE-2,6-BISPHOSPHATASE TIGAR"/>
    <property type="match status" value="1"/>
</dbReference>
<dbReference type="Pfam" id="PF00300">
    <property type="entry name" value="His_Phos_1"/>
    <property type="match status" value="1"/>
</dbReference>
<feature type="binding site" evidence="3">
    <location>
        <begin position="8"/>
        <end position="15"/>
    </location>
    <ligand>
        <name>substrate</name>
    </ligand>
</feature>
<dbReference type="CDD" id="cd07067">
    <property type="entry name" value="HP_PGM_like"/>
    <property type="match status" value="1"/>
</dbReference>
<feature type="binding site" evidence="3">
    <location>
        <position position="58"/>
    </location>
    <ligand>
        <name>substrate</name>
    </ligand>
</feature>
<dbReference type="PANTHER" id="PTHR46517">
    <property type="entry name" value="FRUCTOSE-2,6-BISPHOSPHATASE TIGAR"/>
    <property type="match status" value="1"/>
</dbReference>
<organism evidence="4 5">
    <name type="scientific">Prevotella pallens</name>
    <dbReference type="NCBI Taxonomy" id="60133"/>
    <lineage>
        <taxon>Bacteria</taxon>
        <taxon>Pseudomonadati</taxon>
        <taxon>Bacteroidota</taxon>
        <taxon>Bacteroidia</taxon>
        <taxon>Bacteroidales</taxon>
        <taxon>Prevotellaceae</taxon>
        <taxon>Prevotella</taxon>
    </lineage>
</organism>
<feature type="active site" description="Proton donor/acceptor" evidence="2">
    <location>
        <position position="83"/>
    </location>
</feature>
<dbReference type="GeneID" id="78570722"/>
<gene>
    <name evidence="4" type="primary">cobC</name>
    <name evidence="4" type="ORF">NCTC13043_01026</name>
</gene>
<evidence type="ECO:0000313" key="5">
    <source>
        <dbReference type="Proteomes" id="UP000254235"/>
    </source>
</evidence>
<proteinExistence type="predicted"/>
<dbReference type="GO" id="GO:0004331">
    <property type="term" value="F:fructose-2,6-bisphosphate 2-phosphatase activity"/>
    <property type="evidence" value="ECO:0007669"/>
    <property type="project" value="TreeGrafter"/>
</dbReference>